<dbReference type="Pfam" id="PF25283">
    <property type="entry name" value="DUF7873"/>
    <property type="match status" value="1"/>
</dbReference>
<dbReference type="InterPro" id="IPR057195">
    <property type="entry name" value="DUF7873"/>
</dbReference>
<dbReference type="AlphaFoldDB" id="A0AAE3W056"/>
<organism evidence="1 2">
    <name type="scientific">Catenuloplanes indicus</name>
    <dbReference type="NCBI Taxonomy" id="137267"/>
    <lineage>
        <taxon>Bacteria</taxon>
        <taxon>Bacillati</taxon>
        <taxon>Actinomycetota</taxon>
        <taxon>Actinomycetes</taxon>
        <taxon>Micromonosporales</taxon>
        <taxon>Micromonosporaceae</taxon>
        <taxon>Catenuloplanes</taxon>
    </lineage>
</organism>
<proteinExistence type="predicted"/>
<dbReference type="EMBL" id="JAUSUZ010000001">
    <property type="protein sequence ID" value="MDQ0366175.1"/>
    <property type="molecule type" value="Genomic_DNA"/>
</dbReference>
<name>A0AAE3W056_9ACTN</name>
<dbReference type="Proteomes" id="UP001240236">
    <property type="component" value="Unassembled WGS sequence"/>
</dbReference>
<comment type="caution">
    <text evidence="1">The sequence shown here is derived from an EMBL/GenBank/DDBJ whole genome shotgun (WGS) entry which is preliminary data.</text>
</comment>
<evidence type="ECO:0000313" key="1">
    <source>
        <dbReference type="EMBL" id="MDQ0366175.1"/>
    </source>
</evidence>
<accession>A0AAE3W056</accession>
<reference evidence="1 2" key="1">
    <citation type="submission" date="2023-07" db="EMBL/GenBank/DDBJ databases">
        <title>Sequencing the genomes of 1000 actinobacteria strains.</title>
        <authorList>
            <person name="Klenk H.-P."/>
        </authorList>
    </citation>
    <scope>NUCLEOTIDE SEQUENCE [LARGE SCALE GENOMIC DNA]</scope>
    <source>
        <strain evidence="1 2">DSM 44709</strain>
    </source>
</reference>
<evidence type="ECO:0000313" key="2">
    <source>
        <dbReference type="Proteomes" id="UP001240236"/>
    </source>
</evidence>
<sequence>MTFAREQANTFEVTDGKAGEAVFGYLFAR</sequence>
<keyword evidence="2" id="KW-1185">Reference proteome</keyword>
<protein>
    <submittedName>
        <fullName evidence="1">Uncharacterized protein</fullName>
    </submittedName>
</protein>
<gene>
    <name evidence="1" type="ORF">J2S42_002844</name>
</gene>